<gene>
    <name evidence="2" type="ORF">OEZ60_01145</name>
</gene>
<reference evidence="2 3" key="1">
    <citation type="submission" date="2022-10" db="EMBL/GenBank/DDBJ databases">
        <title>Defluviimonas sp. nov., isolated from ocean surface sediments.</title>
        <authorList>
            <person name="He W."/>
            <person name="Wang L."/>
            <person name="Zhang D.-F."/>
        </authorList>
    </citation>
    <scope>NUCLEOTIDE SEQUENCE [LARGE SCALE GENOMIC DNA]</scope>
    <source>
        <strain evidence="2 3">WL0024</strain>
    </source>
</reference>
<name>A0ABT2X450_9RHOB</name>
<dbReference type="Pfam" id="PF04577">
    <property type="entry name" value="Glyco_transf_61"/>
    <property type="match status" value="1"/>
</dbReference>
<proteinExistence type="predicted"/>
<keyword evidence="3" id="KW-1185">Reference proteome</keyword>
<accession>A0ABT2X450</accession>
<comment type="caution">
    <text evidence="2">The sequence shown here is derived from an EMBL/GenBank/DDBJ whole genome shotgun (WGS) entry which is preliminary data.</text>
</comment>
<protein>
    <submittedName>
        <fullName evidence="2">Glycosyltransferase family 61 protein</fullName>
    </submittedName>
</protein>
<dbReference type="RefSeq" id="WP_263332373.1">
    <property type="nucleotide sequence ID" value="NZ_JAOVQO010000001.1"/>
</dbReference>
<evidence type="ECO:0000313" key="2">
    <source>
        <dbReference type="EMBL" id="MCU9846610.1"/>
    </source>
</evidence>
<sequence>MDGDFDYAHAALWRFGKRFTQPLSERPVPVEKWSGRHIWGGLFFGNFGHFLMETISRLWIRGRVDAESVLFVPRHDALTDFKGYQSALYELLDIGIPARIVTDPVEVDELIVPGQGFGLGRISRATPEFKDLLNVMAASIEPDGPEKLYISRTQFGGQGGVLSEACLEANMEALGYTVIHPQRLSLPRQLALYKAAKHVVGLDGSAFHLFGFVAREDQRAAIVLRRNSEAFTAIATQLESFMGHPPVIINALAADWMPETQNFANHQTWGELDFSEVGRCLGAGGFIKKSDVWCAPTKAQLAEAVDMAATKAKTNLKRRASQVNT</sequence>
<organism evidence="2 3">
    <name type="scientific">Albidovulum salinarum</name>
    <dbReference type="NCBI Taxonomy" id="2984153"/>
    <lineage>
        <taxon>Bacteria</taxon>
        <taxon>Pseudomonadati</taxon>
        <taxon>Pseudomonadota</taxon>
        <taxon>Alphaproteobacteria</taxon>
        <taxon>Rhodobacterales</taxon>
        <taxon>Paracoccaceae</taxon>
        <taxon>Albidovulum</taxon>
    </lineage>
</organism>
<evidence type="ECO:0000259" key="1">
    <source>
        <dbReference type="Pfam" id="PF04577"/>
    </source>
</evidence>
<feature type="domain" description="Glycosyltransferase 61 catalytic" evidence="1">
    <location>
        <begin position="47"/>
        <end position="213"/>
    </location>
</feature>
<dbReference type="Proteomes" id="UP001209535">
    <property type="component" value="Unassembled WGS sequence"/>
</dbReference>
<dbReference type="InterPro" id="IPR049625">
    <property type="entry name" value="Glyco_transf_61_cat"/>
</dbReference>
<evidence type="ECO:0000313" key="3">
    <source>
        <dbReference type="Proteomes" id="UP001209535"/>
    </source>
</evidence>
<dbReference type="EMBL" id="JAOVQO010000001">
    <property type="protein sequence ID" value="MCU9846610.1"/>
    <property type="molecule type" value="Genomic_DNA"/>
</dbReference>